<protein>
    <submittedName>
        <fullName evidence="1">Uncharacterized protein</fullName>
    </submittedName>
</protein>
<name>A0A7G5GQ37_9BACT</name>
<keyword evidence="2" id="KW-1185">Reference proteome</keyword>
<dbReference type="AlphaFoldDB" id="A0A7G5GQ37"/>
<dbReference type="RefSeq" id="WP_182458092.1">
    <property type="nucleotide sequence ID" value="NZ_CP059732.1"/>
</dbReference>
<dbReference type="EMBL" id="CP059732">
    <property type="protein sequence ID" value="QMW00979.1"/>
    <property type="molecule type" value="Genomic_DNA"/>
</dbReference>
<evidence type="ECO:0000313" key="2">
    <source>
        <dbReference type="Proteomes" id="UP000515369"/>
    </source>
</evidence>
<evidence type="ECO:0000313" key="1">
    <source>
        <dbReference type="EMBL" id="QMW00979.1"/>
    </source>
</evidence>
<dbReference type="KEGG" id="sfol:H3H32_23780"/>
<reference evidence="1 2" key="1">
    <citation type="submission" date="2020-07" db="EMBL/GenBank/DDBJ databases">
        <title>Spirosoma foliorum sp. nov., isolated from the leaves on the Nejang mountain Korea, Republic of.</title>
        <authorList>
            <person name="Ho H."/>
            <person name="Lee Y.-J."/>
            <person name="Nurcahyanto D.-A."/>
            <person name="Kim S.-G."/>
        </authorList>
    </citation>
    <scope>NUCLEOTIDE SEQUENCE [LARGE SCALE GENOMIC DNA]</scope>
    <source>
        <strain evidence="1 2">PL0136</strain>
    </source>
</reference>
<accession>A0A7G5GQ37</accession>
<dbReference type="Proteomes" id="UP000515369">
    <property type="component" value="Chromosome"/>
</dbReference>
<proteinExistence type="predicted"/>
<gene>
    <name evidence="1" type="ORF">H3H32_23780</name>
</gene>
<organism evidence="1 2">
    <name type="scientific">Spirosoma foliorum</name>
    <dbReference type="NCBI Taxonomy" id="2710596"/>
    <lineage>
        <taxon>Bacteria</taxon>
        <taxon>Pseudomonadati</taxon>
        <taxon>Bacteroidota</taxon>
        <taxon>Cytophagia</taxon>
        <taxon>Cytophagales</taxon>
        <taxon>Cytophagaceae</taxon>
        <taxon>Spirosoma</taxon>
    </lineage>
</organism>
<sequence>MTTRFVSAVANSCLAIFLLGLYPITAWSQVPPVSTNVLKHGTTLAPTFVDQDQDGIDDNLEHQLLERFRPFYLFSNDGGDENFRPADALWYLNQSALLASGDEDSKTIVPREQLAAGILAVNDKFGSSDILKNRALTNYHINPLGKVNGVDNPGRHGNTWDVVLGNKNVGLYGHVTPVKLTDPFGYDFHHSYGGDAQGLPYYKIEYWQLFGYNSANKPFDIGDHEGDWTSVQLIYDPRNKQIVSVFHFAHGILFRFDMTPQNVAKVGAIADVSFGIYREFQGVNYSTASLDLAHLGSKADIVRNEDQIAKAQNNLVRLFRDPQTTEFTHPAVYIENGTHEFFPSENWKFFGAPNHNGKSYHYLTATPPNLGEVEHPLSEFPGANIVLRYNGYWGAYSKDNSPPQGPALHQNWLWPATSSIRWLLPAELGF</sequence>